<organism evidence="2 3">
    <name type="scientific">Saxibacter everestensis</name>
    <dbReference type="NCBI Taxonomy" id="2909229"/>
    <lineage>
        <taxon>Bacteria</taxon>
        <taxon>Bacillati</taxon>
        <taxon>Actinomycetota</taxon>
        <taxon>Actinomycetes</taxon>
        <taxon>Micrococcales</taxon>
        <taxon>Brevibacteriaceae</taxon>
        <taxon>Saxibacter</taxon>
    </lineage>
</organism>
<dbReference type="RefSeq" id="WP_349639992.1">
    <property type="nucleotide sequence ID" value="NZ_CP090958.1"/>
</dbReference>
<sequence length="61" mass="6735">MSEVPSPQNVPAPESAPETSGDAEVDAVIERIDQVAELPLKERPEAFNELYRQLSAQLDEQ</sequence>
<evidence type="ECO:0000256" key="1">
    <source>
        <dbReference type="SAM" id="MobiDB-lite"/>
    </source>
</evidence>
<evidence type="ECO:0000313" key="3">
    <source>
        <dbReference type="Proteomes" id="UP001209083"/>
    </source>
</evidence>
<accession>A0ABY8QW15</accession>
<feature type="region of interest" description="Disordered" evidence="1">
    <location>
        <begin position="1"/>
        <end position="24"/>
    </location>
</feature>
<dbReference type="EMBL" id="CP090958">
    <property type="protein sequence ID" value="WGW13178.1"/>
    <property type="molecule type" value="Genomic_DNA"/>
</dbReference>
<proteinExistence type="predicted"/>
<evidence type="ECO:0000313" key="2">
    <source>
        <dbReference type="EMBL" id="WGW13178.1"/>
    </source>
</evidence>
<gene>
    <name evidence="2" type="ORF">LWF01_05255</name>
</gene>
<keyword evidence="3" id="KW-1185">Reference proteome</keyword>
<protein>
    <submittedName>
        <fullName evidence="2">Uncharacterized protein</fullName>
    </submittedName>
</protein>
<reference evidence="2 3" key="1">
    <citation type="submission" date="2023-05" db="EMBL/GenBank/DDBJ databases">
        <title>Lithophilousrod everest ZFBP1038 complete genpme.</title>
        <authorList>
            <person name="Tian M."/>
        </authorList>
    </citation>
    <scope>NUCLEOTIDE SEQUENCE [LARGE SCALE GENOMIC DNA]</scope>
    <source>
        <strain evidence="2 3">ZFBP1038</strain>
    </source>
</reference>
<dbReference type="Proteomes" id="UP001209083">
    <property type="component" value="Chromosome"/>
</dbReference>
<name>A0ABY8QW15_9MICO</name>